<organism evidence="1 2">
    <name type="scientific">Emergomyces africanus</name>
    <dbReference type="NCBI Taxonomy" id="1955775"/>
    <lineage>
        <taxon>Eukaryota</taxon>
        <taxon>Fungi</taxon>
        <taxon>Dikarya</taxon>
        <taxon>Ascomycota</taxon>
        <taxon>Pezizomycotina</taxon>
        <taxon>Eurotiomycetes</taxon>
        <taxon>Eurotiomycetidae</taxon>
        <taxon>Onygenales</taxon>
        <taxon>Ajellomycetaceae</taxon>
        <taxon>Emergomyces</taxon>
    </lineage>
</organism>
<protein>
    <submittedName>
        <fullName evidence="1">Uncharacterized protein</fullName>
    </submittedName>
</protein>
<reference evidence="1 2" key="1">
    <citation type="submission" date="2015-07" db="EMBL/GenBank/DDBJ databases">
        <title>Emmonsia species relationships and genome sequence.</title>
        <authorList>
            <person name="Cuomo C.A."/>
            <person name="Schwartz I.S."/>
            <person name="Kenyon C."/>
            <person name="de Hoog G.S."/>
            <person name="Govender N.P."/>
            <person name="Botha A."/>
            <person name="Moreno L."/>
            <person name="de Vries M."/>
            <person name="Munoz J.F."/>
            <person name="Stielow J.B."/>
        </authorList>
    </citation>
    <scope>NUCLEOTIDE SEQUENCE [LARGE SCALE GENOMIC DNA]</scope>
    <source>
        <strain evidence="1 2">CBS 136260</strain>
    </source>
</reference>
<keyword evidence="2" id="KW-1185">Reference proteome</keyword>
<dbReference type="Proteomes" id="UP000091918">
    <property type="component" value="Unassembled WGS sequence"/>
</dbReference>
<dbReference type="EMBL" id="LGUA01003795">
    <property type="protein sequence ID" value="OAX76979.1"/>
    <property type="molecule type" value="Genomic_DNA"/>
</dbReference>
<accession>A0A1B7NJD1</accession>
<dbReference type="AlphaFoldDB" id="A0A1B7NJD1"/>
<evidence type="ECO:0000313" key="1">
    <source>
        <dbReference type="EMBL" id="OAX76979.1"/>
    </source>
</evidence>
<dbReference type="OrthoDB" id="4177918at2759"/>
<sequence>MKVVSSHNYCLDTLSEIHDVFHTNLLHSAISDSFLSQKIDNYQSLDYNQSTWELVSTLENTTTLDIYDQSLSSMNISVLE</sequence>
<evidence type="ECO:0000313" key="2">
    <source>
        <dbReference type="Proteomes" id="UP000091918"/>
    </source>
</evidence>
<name>A0A1B7NJD1_9EURO</name>
<comment type="caution">
    <text evidence="1">The sequence shown here is derived from an EMBL/GenBank/DDBJ whole genome shotgun (WGS) entry which is preliminary data.</text>
</comment>
<gene>
    <name evidence="1" type="ORF">ACJ72_08727</name>
</gene>
<proteinExistence type="predicted"/>